<name>A0A1H7S9X7_OLID1</name>
<evidence type="ECO:0000313" key="5">
    <source>
        <dbReference type="Proteomes" id="UP000199421"/>
    </source>
</evidence>
<dbReference type="Proteomes" id="UP000199421">
    <property type="component" value="Unassembled WGS sequence"/>
</dbReference>
<accession>A0A1H7S9X7</accession>
<evidence type="ECO:0000256" key="1">
    <source>
        <dbReference type="ARBA" id="ARBA00004370"/>
    </source>
</evidence>
<dbReference type="Pfam" id="PF01103">
    <property type="entry name" value="Omp85"/>
    <property type="match status" value="1"/>
</dbReference>
<evidence type="ECO:0000259" key="3">
    <source>
        <dbReference type="Pfam" id="PF01103"/>
    </source>
</evidence>
<dbReference type="InterPro" id="IPR000184">
    <property type="entry name" value="Bac_surfAg_D15"/>
</dbReference>
<dbReference type="EMBL" id="FOAF01000003">
    <property type="protein sequence ID" value="SEL69293.1"/>
    <property type="molecule type" value="Genomic_DNA"/>
</dbReference>
<protein>
    <submittedName>
        <fullName evidence="4">Surface antigen</fullName>
    </submittedName>
</protein>
<comment type="subcellular location">
    <subcellularLocation>
        <location evidence="1">Membrane</location>
    </subcellularLocation>
</comment>
<dbReference type="RefSeq" id="WP_093326286.1">
    <property type="nucleotide sequence ID" value="NZ_FOAF01000003.1"/>
</dbReference>
<gene>
    <name evidence="4" type="ORF">SAMN05661044_03138</name>
</gene>
<dbReference type="Gene3D" id="2.40.160.50">
    <property type="entry name" value="membrane protein fhac: a member of the omp85/tpsb transporter family"/>
    <property type="match status" value="1"/>
</dbReference>
<proteinExistence type="predicted"/>
<reference evidence="5" key="1">
    <citation type="submission" date="2016-10" db="EMBL/GenBank/DDBJ databases">
        <authorList>
            <person name="Varghese N."/>
            <person name="Submissions S."/>
        </authorList>
    </citation>
    <scope>NUCLEOTIDE SEQUENCE [LARGE SCALE GENOMIC DNA]</scope>
    <source>
        <strain evidence="5">DSM 18733</strain>
    </source>
</reference>
<keyword evidence="5" id="KW-1185">Reference proteome</keyword>
<organism evidence="4 5">
    <name type="scientific">Olivibacter domesticus</name>
    <name type="common">Pseudosphingobacterium domesticum</name>
    <dbReference type="NCBI Taxonomy" id="407022"/>
    <lineage>
        <taxon>Bacteria</taxon>
        <taxon>Pseudomonadati</taxon>
        <taxon>Bacteroidota</taxon>
        <taxon>Sphingobacteriia</taxon>
        <taxon>Sphingobacteriales</taxon>
        <taxon>Sphingobacteriaceae</taxon>
        <taxon>Olivibacter</taxon>
    </lineage>
</organism>
<dbReference type="AlphaFoldDB" id="A0A1H7S9X7"/>
<evidence type="ECO:0000313" key="4">
    <source>
        <dbReference type="EMBL" id="SEL69293.1"/>
    </source>
</evidence>
<dbReference type="OrthoDB" id="9771071at2"/>
<dbReference type="GO" id="GO:0019867">
    <property type="term" value="C:outer membrane"/>
    <property type="evidence" value="ECO:0007669"/>
    <property type="project" value="InterPro"/>
</dbReference>
<feature type="domain" description="Bacterial surface antigen (D15)" evidence="3">
    <location>
        <begin position="198"/>
        <end position="358"/>
    </location>
</feature>
<evidence type="ECO:0000256" key="2">
    <source>
        <dbReference type="ARBA" id="ARBA00023136"/>
    </source>
</evidence>
<dbReference type="STRING" id="407022.SAMN05661044_03138"/>
<sequence>MTDRFIIHTSISRYFLIFCFLFIAAHAEAQLRKEGWIKRYVNAVINDTTGTENATLTIYPTFATAPETGIELGASIMKLFYANRDTLNRLSELQAFSFFTFKGQYGLILENAIYGDQDKWFFLGDMKIQQFPLSYYGIGPNSPEDNPALVNSFNVLFRQRVLRKLRKNFFLGPEIDYQLVSGVRFEQPEEGNPHYIPLGADGTSNLGLGMALVYDDRHNVLNVRKGRFGEVAYLRYMDDFGSEYNFGSVNIDLRSYHPIGKKNVLAWQIKGNFLHGEVPFNQLAQLGGDRLMRGYYLGRFRDKHAIAAQVEYRILPFAFSKRLGAAVFAAAGAVAPKFNAFETRNIKATAGVGLRYLLFPKKDIYLRFDIGFTKEGANFYIFNGEAF</sequence>
<keyword evidence="2" id="KW-0472">Membrane</keyword>